<evidence type="ECO:0000256" key="1">
    <source>
        <dbReference type="SAM" id="SignalP"/>
    </source>
</evidence>
<name>D1CCS8_THET1</name>
<gene>
    <name evidence="2" type="ordered locus">Tter_1687</name>
</gene>
<dbReference type="EMBL" id="CP001825">
    <property type="protein sequence ID" value="ACZ42593.1"/>
    <property type="molecule type" value="Genomic_DNA"/>
</dbReference>
<dbReference type="Proteomes" id="UP000000323">
    <property type="component" value="Chromosome 1"/>
</dbReference>
<accession>D1CCS8</accession>
<dbReference type="KEGG" id="ttr:Tter_1687"/>
<feature type="signal peptide" evidence="1">
    <location>
        <begin position="1"/>
        <end position="22"/>
    </location>
</feature>
<keyword evidence="1" id="KW-0732">Signal</keyword>
<feature type="chain" id="PRO_5003021967" description="YtxH domain-containing protein" evidence="1">
    <location>
        <begin position="23"/>
        <end position="79"/>
    </location>
</feature>
<reference evidence="3" key="1">
    <citation type="journal article" date="2010" name="Stand. Genomic Sci.">
        <title>Complete genome sequence of 'Thermobaculum terrenum' type strain (YNP1).</title>
        <authorList>
            <person name="Kiss H."/>
            <person name="Cleland D."/>
            <person name="Lapidus A."/>
            <person name="Lucas S."/>
            <person name="Glavina Del Rio T."/>
            <person name="Nolan M."/>
            <person name="Tice H."/>
            <person name="Han C."/>
            <person name="Goodwin L."/>
            <person name="Pitluck S."/>
            <person name="Liolios K."/>
            <person name="Ivanova N."/>
            <person name="Mavromatis K."/>
            <person name="Ovchinnikova G."/>
            <person name="Pati A."/>
            <person name="Chen A."/>
            <person name="Palaniappan K."/>
            <person name="Land M."/>
            <person name="Hauser L."/>
            <person name="Chang Y."/>
            <person name="Jeffries C."/>
            <person name="Lu M."/>
            <person name="Brettin T."/>
            <person name="Detter J."/>
            <person name="Goker M."/>
            <person name="Tindall B."/>
            <person name="Beck B."/>
            <person name="McDermott T."/>
            <person name="Woyke T."/>
            <person name="Bristow J."/>
            <person name="Eisen J."/>
            <person name="Markowitz V."/>
            <person name="Hugenholtz P."/>
            <person name="Kyrpides N."/>
            <person name="Klenk H."/>
            <person name="Cheng J."/>
        </authorList>
    </citation>
    <scope>NUCLEOTIDE SEQUENCE [LARGE SCALE GENOMIC DNA]</scope>
    <source>
        <strain evidence="3">ATCC BAA-798 / YNP1</strain>
    </source>
</reference>
<evidence type="ECO:0000313" key="3">
    <source>
        <dbReference type="Proteomes" id="UP000000323"/>
    </source>
</evidence>
<dbReference type="AlphaFoldDB" id="D1CCS8"/>
<keyword evidence="3" id="KW-1185">Reference proteome</keyword>
<evidence type="ECO:0008006" key="4">
    <source>
        <dbReference type="Google" id="ProtNLM"/>
    </source>
</evidence>
<proteinExistence type="predicted"/>
<evidence type="ECO:0000313" key="2">
    <source>
        <dbReference type="EMBL" id="ACZ42593.1"/>
    </source>
</evidence>
<protein>
    <recommendedName>
        <fullName evidence="4">YtxH domain-containing protein</fullName>
    </recommendedName>
</protein>
<sequence length="79" mass="8568">MGKLFRFILGAGVGLAVGAAIAMVAAPQSGEELKRKLDARRREAAEAARSAMAARERELRAEWESKVDALAIKRRAMSQ</sequence>
<dbReference type="STRING" id="525904.Tter_1687"/>
<dbReference type="HOGENOM" id="CLU_2604917_0_0_0"/>
<organism evidence="2 3">
    <name type="scientific">Thermobaculum terrenum (strain ATCC BAA-798 / CCMEE 7001 / YNP1)</name>
    <dbReference type="NCBI Taxonomy" id="525904"/>
    <lineage>
        <taxon>Bacteria</taxon>
        <taxon>Bacillati</taxon>
        <taxon>Chloroflexota</taxon>
        <taxon>Chloroflexia</taxon>
        <taxon>Candidatus Thermobaculales</taxon>
        <taxon>Candidatus Thermobaculaceae</taxon>
        <taxon>Thermobaculum</taxon>
    </lineage>
</organism>
<dbReference type="RefSeq" id="WP_012875627.1">
    <property type="nucleotide sequence ID" value="NC_013525.1"/>
</dbReference>